<feature type="transmembrane region" description="Helical" evidence="2">
    <location>
        <begin position="20"/>
        <end position="40"/>
    </location>
</feature>
<gene>
    <name evidence="3" type="ORF">FZC35_00075</name>
</gene>
<keyword evidence="2" id="KW-0472">Membrane</keyword>
<keyword evidence="2" id="KW-1133">Transmembrane helix</keyword>
<dbReference type="Proteomes" id="UP000325155">
    <property type="component" value="Chromosome"/>
</dbReference>
<reference evidence="3 4" key="1">
    <citation type="submission" date="2019-08" db="EMBL/GenBank/DDBJ databases">
        <title>Highly reduced genomes of protist endosymbionts show evolutionary convergence.</title>
        <authorList>
            <person name="George E."/>
            <person name="Husnik F."/>
            <person name="Tashyreva D."/>
            <person name="Prokopchuk G."/>
            <person name="Horak A."/>
            <person name="Kwong W.K."/>
            <person name="Lukes J."/>
            <person name="Keeling P.J."/>
        </authorList>
    </citation>
    <scope>NUCLEOTIDE SEQUENCE [LARGE SCALE GENOMIC DNA]</scope>
    <source>
        <strain evidence="3">1605</strain>
    </source>
</reference>
<evidence type="ECO:0000256" key="2">
    <source>
        <dbReference type="SAM" id="Phobius"/>
    </source>
</evidence>
<evidence type="ECO:0000313" key="4">
    <source>
        <dbReference type="Proteomes" id="UP000325155"/>
    </source>
</evidence>
<dbReference type="RefSeq" id="WP_148980641.1">
    <property type="nucleotide sequence ID" value="NZ_CP043315.1"/>
</dbReference>
<accession>A0A5C0UFG1</accession>
<evidence type="ECO:0000256" key="1">
    <source>
        <dbReference type="SAM" id="MobiDB-lite"/>
    </source>
</evidence>
<dbReference type="AlphaFoldDB" id="A0A5C0UFG1"/>
<name>A0A5C0UFG1_9PROT</name>
<keyword evidence="4" id="KW-1185">Reference proteome</keyword>
<keyword evidence="2" id="KW-0812">Transmembrane</keyword>
<evidence type="ECO:0000313" key="3">
    <source>
        <dbReference type="EMBL" id="QEK37794.1"/>
    </source>
</evidence>
<protein>
    <recommendedName>
        <fullName evidence="5">Type II secretion system protein</fullName>
    </recommendedName>
</protein>
<evidence type="ECO:0008006" key="5">
    <source>
        <dbReference type="Google" id="ProtNLM"/>
    </source>
</evidence>
<feature type="region of interest" description="Disordered" evidence="1">
    <location>
        <begin position="160"/>
        <end position="182"/>
    </location>
</feature>
<proteinExistence type="predicted"/>
<dbReference type="EMBL" id="CP043315">
    <property type="protein sequence ID" value="QEK37794.1"/>
    <property type="molecule type" value="Genomic_DNA"/>
</dbReference>
<sequence length="182" mass="20498">MKIFRKVPKTFKALSLLEVSFVLIIMSLMTFAVMKGVGLVRKTQVNRLSNDVQVYISAAQYFKNENGQLPGLYSESHSPAPIYANTTQKFFAQLQKSGLVNVKESDSYSTPIGGYYVIDEDNGDLWIKICKDSQGSEYYSISSSQWSVLKHNENIDEVRHGNTDEFSDNSASQTRSIRFKVG</sequence>
<organism evidence="3 4">
    <name type="scientific">Candidatus Cytomitobacter indipagum</name>
    <dbReference type="NCBI Taxonomy" id="2601575"/>
    <lineage>
        <taxon>Bacteria</taxon>
        <taxon>Pseudomonadati</taxon>
        <taxon>Pseudomonadota</taxon>
        <taxon>Alphaproteobacteria</taxon>
        <taxon>Holosporales</taxon>
        <taxon>Holosporaceae</taxon>
        <taxon>Candidatus Cytomitobacter</taxon>
    </lineage>
</organism>
<dbReference type="KEGG" id="cip:FZC35_00075"/>